<name>A0A2R6A8F6_9ARCH</name>
<keyword evidence="1" id="KW-0175">Coiled coil</keyword>
<dbReference type="Proteomes" id="UP000240569">
    <property type="component" value="Unassembled WGS sequence"/>
</dbReference>
<accession>A0A2R6A8F6</accession>
<organism evidence="2 3">
    <name type="scientific">Candidatus Marsarchaeota G1 archaeon BE_D</name>
    <dbReference type="NCBI Taxonomy" id="1978156"/>
    <lineage>
        <taxon>Archaea</taxon>
        <taxon>Candidatus Marsarchaeota</taxon>
        <taxon>Candidatus Marsarchaeota group 1</taxon>
    </lineage>
</organism>
<feature type="coiled-coil region" evidence="1">
    <location>
        <begin position="281"/>
        <end position="308"/>
    </location>
</feature>
<dbReference type="EMBL" id="NEXD01000142">
    <property type="protein sequence ID" value="PSN82608.1"/>
    <property type="molecule type" value="Genomic_DNA"/>
</dbReference>
<protein>
    <submittedName>
        <fullName evidence="2">Uncharacterized protein</fullName>
    </submittedName>
</protein>
<gene>
    <name evidence="2" type="ORF">B9Q02_11480</name>
</gene>
<dbReference type="AlphaFoldDB" id="A0A2R6A8F6"/>
<reference evidence="2 3" key="1">
    <citation type="submission" date="2017-04" db="EMBL/GenBank/DDBJ databases">
        <title>Novel microbial lineages endemic to geothermal iron-oxide mats fill important gaps in the evolutionary history of Archaea.</title>
        <authorList>
            <person name="Jay Z.J."/>
            <person name="Beam J.P."/>
            <person name="Dlakic M."/>
            <person name="Rusch D.B."/>
            <person name="Kozubal M.A."/>
            <person name="Inskeep W.P."/>
        </authorList>
    </citation>
    <scope>NUCLEOTIDE SEQUENCE [LARGE SCALE GENOMIC DNA]</scope>
    <source>
        <strain evidence="2">BE_D</strain>
    </source>
</reference>
<evidence type="ECO:0000256" key="1">
    <source>
        <dbReference type="SAM" id="Coils"/>
    </source>
</evidence>
<evidence type="ECO:0000313" key="3">
    <source>
        <dbReference type="Proteomes" id="UP000240569"/>
    </source>
</evidence>
<comment type="caution">
    <text evidence="2">The sequence shown here is derived from an EMBL/GenBank/DDBJ whole genome shotgun (WGS) entry which is preliminary data.</text>
</comment>
<proteinExistence type="predicted"/>
<evidence type="ECO:0000313" key="2">
    <source>
        <dbReference type="EMBL" id="PSN82608.1"/>
    </source>
</evidence>
<sequence length="309" mass="35457">MMVRLDVSDMTEEEVMEGVKKLGEVLRRLDEKYAKGPVKGRSNRIVVSYGKLNTEGGERTKIVVSFSPFPSNMMNALNRVRGLVYDTLKGLTLILKEEEESRFTTPSSVPYILRVQRAANERLEEVRKAMKDFMKTEDWKVVTETTKSVFRRDFGTVNPEEIPDVGIRFLEPNFNLADLIQREVEKEAQEKRKELERLIEQTKKDAEEEKRRMLESARKQIDEKLYETLKVAAEMLRESRSTKKVEEALTLIGSTAADLGFEEEAKTALRAAEALSKGEGVEESLNAVLQLRLELKKEEEEVERILSHA</sequence>
<feature type="coiled-coil region" evidence="1">
    <location>
        <begin position="177"/>
        <end position="224"/>
    </location>
</feature>